<gene>
    <name evidence="1" type="ORF">L2E82_31505</name>
</gene>
<comment type="caution">
    <text evidence="1">The sequence shown here is derived from an EMBL/GenBank/DDBJ whole genome shotgun (WGS) entry which is preliminary data.</text>
</comment>
<sequence>MDTICYMMLDRKRNRVCKIWTIIPLLFDGLETSVLHNMICLLNSLIYVRLFLSRSLNSFFVLIYSLQLATTLRPNALFGFLGGKKPPEW</sequence>
<dbReference type="EMBL" id="CM042014">
    <property type="protein sequence ID" value="KAI3720518.1"/>
    <property type="molecule type" value="Genomic_DNA"/>
</dbReference>
<name>A0ACB9BEZ2_CICIN</name>
<dbReference type="Proteomes" id="UP001055811">
    <property type="component" value="Linkage Group LG06"/>
</dbReference>
<proteinExistence type="predicted"/>
<reference evidence="2" key="1">
    <citation type="journal article" date="2022" name="Mol. Ecol. Resour.">
        <title>The genomes of chicory, endive, great burdock and yacon provide insights into Asteraceae palaeo-polyploidization history and plant inulin production.</title>
        <authorList>
            <person name="Fan W."/>
            <person name="Wang S."/>
            <person name="Wang H."/>
            <person name="Wang A."/>
            <person name="Jiang F."/>
            <person name="Liu H."/>
            <person name="Zhao H."/>
            <person name="Xu D."/>
            <person name="Zhang Y."/>
        </authorList>
    </citation>
    <scope>NUCLEOTIDE SEQUENCE [LARGE SCALE GENOMIC DNA]</scope>
    <source>
        <strain evidence="2">cv. Punajuju</strain>
    </source>
</reference>
<evidence type="ECO:0000313" key="1">
    <source>
        <dbReference type="EMBL" id="KAI3720518.1"/>
    </source>
</evidence>
<keyword evidence="2" id="KW-1185">Reference proteome</keyword>
<reference evidence="1 2" key="2">
    <citation type="journal article" date="2022" name="Mol. Ecol. Resour.">
        <title>The genomes of chicory, endive, great burdock and yacon provide insights into Asteraceae paleo-polyploidization history and plant inulin production.</title>
        <authorList>
            <person name="Fan W."/>
            <person name="Wang S."/>
            <person name="Wang H."/>
            <person name="Wang A."/>
            <person name="Jiang F."/>
            <person name="Liu H."/>
            <person name="Zhao H."/>
            <person name="Xu D."/>
            <person name="Zhang Y."/>
        </authorList>
    </citation>
    <scope>NUCLEOTIDE SEQUENCE [LARGE SCALE GENOMIC DNA]</scope>
    <source>
        <strain evidence="2">cv. Punajuju</strain>
        <tissue evidence="1">Leaves</tissue>
    </source>
</reference>
<evidence type="ECO:0000313" key="2">
    <source>
        <dbReference type="Proteomes" id="UP001055811"/>
    </source>
</evidence>
<organism evidence="1 2">
    <name type="scientific">Cichorium intybus</name>
    <name type="common">Chicory</name>
    <dbReference type="NCBI Taxonomy" id="13427"/>
    <lineage>
        <taxon>Eukaryota</taxon>
        <taxon>Viridiplantae</taxon>
        <taxon>Streptophyta</taxon>
        <taxon>Embryophyta</taxon>
        <taxon>Tracheophyta</taxon>
        <taxon>Spermatophyta</taxon>
        <taxon>Magnoliopsida</taxon>
        <taxon>eudicotyledons</taxon>
        <taxon>Gunneridae</taxon>
        <taxon>Pentapetalae</taxon>
        <taxon>asterids</taxon>
        <taxon>campanulids</taxon>
        <taxon>Asterales</taxon>
        <taxon>Asteraceae</taxon>
        <taxon>Cichorioideae</taxon>
        <taxon>Cichorieae</taxon>
        <taxon>Cichoriinae</taxon>
        <taxon>Cichorium</taxon>
    </lineage>
</organism>
<protein>
    <submittedName>
        <fullName evidence="1">Uncharacterized protein</fullName>
    </submittedName>
</protein>
<accession>A0ACB9BEZ2</accession>